<dbReference type="EMBL" id="MOAM01000010">
    <property type="protein sequence ID" value="ROL77616.1"/>
    <property type="molecule type" value="Genomic_DNA"/>
</dbReference>
<keyword evidence="3" id="KW-1185">Reference proteome</keyword>
<name>A0A423DYW4_9PSED</name>
<dbReference type="InterPro" id="IPR016931">
    <property type="entry name" value="UCP029658_TPR"/>
</dbReference>
<proteinExistence type="predicted"/>
<dbReference type="Pfam" id="PF13181">
    <property type="entry name" value="TPR_8"/>
    <property type="match status" value="1"/>
</dbReference>
<dbReference type="PROSITE" id="PS51257">
    <property type="entry name" value="PROKAR_LIPOPROTEIN"/>
    <property type="match status" value="1"/>
</dbReference>
<dbReference type="AlphaFoldDB" id="A0A423DYW4"/>
<sequence>MKAVMVIMSLALLAGCTTQDGAQWLALPGMPVSCSKPDSAQELALSMADEMLAEGRPHASLAHLEALPADMAQVRLRKARVSRLLGRSEAEPLYRSLLGGCLAAEGEHGLGQLASARGDNLQAQRHLLRAVRLAPTDEKVRNDLGVVYLSLGNVEQARFEFLTAIELKDNNALAAVNLVSLLLYQDKFQQAADLVSRLHLTPAQFSEARARAEQLKKPAARTDQVAVVTPAASTVTQQ</sequence>
<organism evidence="2 3">
    <name type="scientific">Pseudomonas vranovensis</name>
    <dbReference type="NCBI Taxonomy" id="321661"/>
    <lineage>
        <taxon>Bacteria</taxon>
        <taxon>Pseudomonadati</taxon>
        <taxon>Pseudomonadota</taxon>
        <taxon>Gammaproteobacteria</taxon>
        <taxon>Pseudomonadales</taxon>
        <taxon>Pseudomonadaceae</taxon>
        <taxon>Pseudomonas</taxon>
    </lineage>
</organism>
<dbReference type="InterPro" id="IPR011990">
    <property type="entry name" value="TPR-like_helical_dom_sf"/>
</dbReference>
<evidence type="ECO:0000313" key="2">
    <source>
        <dbReference type="EMBL" id="ROL77616.1"/>
    </source>
</evidence>
<dbReference type="PROSITE" id="PS50005">
    <property type="entry name" value="TPR"/>
    <property type="match status" value="1"/>
</dbReference>
<dbReference type="SUPFAM" id="SSF48452">
    <property type="entry name" value="TPR-like"/>
    <property type="match status" value="1"/>
</dbReference>
<gene>
    <name evidence="2" type="ORF">BHU25_05135</name>
</gene>
<evidence type="ECO:0000256" key="1">
    <source>
        <dbReference type="PROSITE-ProRule" id="PRU00339"/>
    </source>
</evidence>
<dbReference type="Proteomes" id="UP000285286">
    <property type="component" value="Unassembled WGS sequence"/>
</dbReference>
<dbReference type="SMART" id="SM00028">
    <property type="entry name" value="TPR"/>
    <property type="match status" value="2"/>
</dbReference>
<dbReference type="PIRSF" id="PIRSF029658">
    <property type="entry name" value="UCP029658_TPR"/>
    <property type="match status" value="1"/>
</dbReference>
<reference evidence="2 3" key="1">
    <citation type="submission" date="2016-10" db="EMBL/GenBank/DDBJ databases">
        <title>Comparative genome analysis of multiple Pseudomonas spp. focuses on biocontrol and plant growth promoting traits.</title>
        <authorList>
            <person name="Tao X.-Y."/>
            <person name="Taylor C.G."/>
        </authorList>
    </citation>
    <scope>NUCLEOTIDE SEQUENCE [LARGE SCALE GENOMIC DNA]</scope>
    <source>
        <strain evidence="2 3">15D11</strain>
    </source>
</reference>
<keyword evidence="1" id="KW-0802">TPR repeat</keyword>
<comment type="caution">
    <text evidence="2">The sequence shown here is derived from an EMBL/GenBank/DDBJ whole genome shotgun (WGS) entry which is preliminary data.</text>
</comment>
<dbReference type="Gene3D" id="1.25.40.10">
    <property type="entry name" value="Tetratricopeptide repeat domain"/>
    <property type="match status" value="1"/>
</dbReference>
<accession>A0A423DYW4</accession>
<protein>
    <submittedName>
        <fullName evidence="2">Uncharacterized protein</fullName>
    </submittedName>
</protein>
<dbReference type="STRING" id="1292031.GCA_000425805_03130"/>
<evidence type="ECO:0000313" key="3">
    <source>
        <dbReference type="Proteomes" id="UP000285286"/>
    </source>
</evidence>
<dbReference type="InterPro" id="IPR019734">
    <property type="entry name" value="TPR_rpt"/>
</dbReference>
<dbReference type="RefSeq" id="WP_123565061.1">
    <property type="nucleotide sequence ID" value="NZ_MOAM01000010.1"/>
</dbReference>
<feature type="repeat" description="TPR" evidence="1">
    <location>
        <begin position="138"/>
        <end position="171"/>
    </location>
</feature>